<protein>
    <submittedName>
        <fullName evidence="3">NADPH:quinone reductase-like Zn-dependent oxidoreductase</fullName>
    </submittedName>
</protein>
<sequence>MSDAKKATNPSIDTAEAEPTMRAISQDHLGGPEVLHEIELPIPKPVPGQILVRVRAAGVNPTDWKHRGGAGFLPAPPFVLGWDVCGVVEKVGVGVTLFKPGDEVYGMLPYPFGVGSHAEFVVGPTRAFVPKPTTIDEVQAGALPLVSLTAWQALVDTAEVGEGDRVLIHAAAGGVGHVAVQIAKARGAYVIGTASAPKHDFVRDLGADEVVDYRETDVAEGVKDVDVVLDTLGGQNQLESLKSLRDGGVLVSTLPFPKRGLFDAATERGIRVELILVEADHASMLAISDLVESGQLRATIAQTFPLAEAAEAHRVGEEGHTTGKLVLTMGE</sequence>
<feature type="domain" description="Enoyl reductase (ER)" evidence="2">
    <location>
        <begin position="30"/>
        <end position="327"/>
    </location>
</feature>
<evidence type="ECO:0000256" key="1">
    <source>
        <dbReference type="ARBA" id="ARBA00023002"/>
    </source>
</evidence>
<dbReference type="GO" id="GO:0016491">
    <property type="term" value="F:oxidoreductase activity"/>
    <property type="evidence" value="ECO:0007669"/>
    <property type="project" value="UniProtKB-KW"/>
</dbReference>
<dbReference type="AlphaFoldDB" id="A0A366IFZ0"/>
<dbReference type="InterPro" id="IPR050700">
    <property type="entry name" value="YIM1/Zinc_Alcohol_DH_Fams"/>
</dbReference>
<proteinExistence type="predicted"/>
<dbReference type="SUPFAM" id="SSF51735">
    <property type="entry name" value="NAD(P)-binding Rossmann-fold domains"/>
    <property type="match status" value="1"/>
</dbReference>
<dbReference type="SUPFAM" id="SSF50129">
    <property type="entry name" value="GroES-like"/>
    <property type="match status" value="1"/>
</dbReference>
<dbReference type="Gene3D" id="3.40.50.720">
    <property type="entry name" value="NAD(P)-binding Rossmann-like Domain"/>
    <property type="match status" value="1"/>
</dbReference>
<dbReference type="RefSeq" id="WP_220151294.1">
    <property type="nucleotide sequence ID" value="NZ_QNSB01000009.1"/>
</dbReference>
<dbReference type="InterPro" id="IPR013154">
    <property type="entry name" value="ADH-like_N"/>
</dbReference>
<dbReference type="Pfam" id="PF08240">
    <property type="entry name" value="ADH_N"/>
    <property type="match status" value="1"/>
</dbReference>
<dbReference type="PANTHER" id="PTHR11695">
    <property type="entry name" value="ALCOHOL DEHYDROGENASE RELATED"/>
    <property type="match status" value="1"/>
</dbReference>
<dbReference type="PROSITE" id="PS01162">
    <property type="entry name" value="QOR_ZETA_CRYSTAL"/>
    <property type="match status" value="1"/>
</dbReference>
<dbReference type="EMBL" id="QNSB01000009">
    <property type="protein sequence ID" value="RBP70256.1"/>
    <property type="molecule type" value="Genomic_DNA"/>
</dbReference>
<evidence type="ECO:0000259" key="2">
    <source>
        <dbReference type="SMART" id="SM00829"/>
    </source>
</evidence>
<dbReference type="InterPro" id="IPR002364">
    <property type="entry name" value="Quin_OxRdtase/zeta-crystal_CS"/>
</dbReference>
<dbReference type="GO" id="GO:0008270">
    <property type="term" value="F:zinc ion binding"/>
    <property type="evidence" value="ECO:0007669"/>
    <property type="project" value="InterPro"/>
</dbReference>
<organism evidence="3 4">
    <name type="scientific">Brevibacterium celere</name>
    <dbReference type="NCBI Taxonomy" id="225845"/>
    <lineage>
        <taxon>Bacteria</taxon>
        <taxon>Bacillati</taxon>
        <taxon>Actinomycetota</taxon>
        <taxon>Actinomycetes</taxon>
        <taxon>Micrococcales</taxon>
        <taxon>Brevibacteriaceae</taxon>
        <taxon>Brevibacterium</taxon>
    </lineage>
</organism>
<comment type="caution">
    <text evidence="3">The sequence shown here is derived from an EMBL/GenBank/DDBJ whole genome shotgun (WGS) entry which is preliminary data.</text>
</comment>
<dbReference type="InterPro" id="IPR036291">
    <property type="entry name" value="NAD(P)-bd_dom_sf"/>
</dbReference>
<gene>
    <name evidence="3" type="ORF">DFO65_10927</name>
</gene>
<dbReference type="CDD" id="cd05289">
    <property type="entry name" value="MDR_like_2"/>
    <property type="match status" value="1"/>
</dbReference>
<evidence type="ECO:0000313" key="4">
    <source>
        <dbReference type="Proteomes" id="UP000253509"/>
    </source>
</evidence>
<dbReference type="PANTHER" id="PTHR11695:SF294">
    <property type="entry name" value="RETICULON-4-INTERACTING PROTEIN 1, MITOCHONDRIAL"/>
    <property type="match status" value="1"/>
</dbReference>
<dbReference type="InterPro" id="IPR020843">
    <property type="entry name" value="ER"/>
</dbReference>
<dbReference type="Gene3D" id="3.90.180.10">
    <property type="entry name" value="Medium-chain alcohol dehydrogenases, catalytic domain"/>
    <property type="match status" value="1"/>
</dbReference>
<dbReference type="Proteomes" id="UP000253509">
    <property type="component" value="Unassembled WGS sequence"/>
</dbReference>
<evidence type="ECO:0000313" key="3">
    <source>
        <dbReference type="EMBL" id="RBP70256.1"/>
    </source>
</evidence>
<name>A0A366IFZ0_9MICO</name>
<reference evidence="3 4" key="1">
    <citation type="submission" date="2018-06" db="EMBL/GenBank/DDBJ databases">
        <title>Freshwater and sediment microbial communities from various areas in North America, analyzing microbe dynamics in response to fracking.</title>
        <authorList>
            <person name="Lamendella R."/>
        </authorList>
    </citation>
    <scope>NUCLEOTIDE SEQUENCE [LARGE SCALE GENOMIC DNA]</scope>
    <source>
        <strain evidence="3 4">3b_TX</strain>
    </source>
</reference>
<accession>A0A366IFZ0</accession>
<dbReference type="SMART" id="SM00829">
    <property type="entry name" value="PKS_ER"/>
    <property type="match status" value="1"/>
</dbReference>
<keyword evidence="4" id="KW-1185">Reference proteome</keyword>
<dbReference type="Pfam" id="PF13602">
    <property type="entry name" value="ADH_zinc_N_2"/>
    <property type="match status" value="1"/>
</dbReference>
<dbReference type="InterPro" id="IPR011032">
    <property type="entry name" value="GroES-like_sf"/>
</dbReference>
<keyword evidence="1" id="KW-0560">Oxidoreductase</keyword>